<reference evidence="1" key="1">
    <citation type="journal article" date="2014" name="Front. Microbiol.">
        <title>High frequency of phylogenetically diverse reductive dehalogenase-homologous genes in deep subseafloor sedimentary metagenomes.</title>
        <authorList>
            <person name="Kawai M."/>
            <person name="Futagami T."/>
            <person name="Toyoda A."/>
            <person name="Takaki Y."/>
            <person name="Nishi S."/>
            <person name="Hori S."/>
            <person name="Arai W."/>
            <person name="Tsubouchi T."/>
            <person name="Morono Y."/>
            <person name="Uchiyama I."/>
            <person name="Ito T."/>
            <person name="Fujiyama A."/>
            <person name="Inagaki F."/>
            <person name="Takami H."/>
        </authorList>
    </citation>
    <scope>NUCLEOTIDE SEQUENCE</scope>
    <source>
        <strain evidence="1">Expedition CK06-06</strain>
    </source>
</reference>
<organism evidence="1">
    <name type="scientific">marine sediment metagenome</name>
    <dbReference type="NCBI Taxonomy" id="412755"/>
    <lineage>
        <taxon>unclassified sequences</taxon>
        <taxon>metagenomes</taxon>
        <taxon>ecological metagenomes</taxon>
    </lineage>
</organism>
<gene>
    <name evidence="1" type="ORF">S12H4_07015</name>
</gene>
<comment type="caution">
    <text evidence="1">The sequence shown here is derived from an EMBL/GenBank/DDBJ whole genome shotgun (WGS) entry which is preliminary data.</text>
</comment>
<accession>X1QUH1</accession>
<evidence type="ECO:0000313" key="1">
    <source>
        <dbReference type="EMBL" id="GAI71913.1"/>
    </source>
</evidence>
<dbReference type="AlphaFoldDB" id="X1QUH1"/>
<protein>
    <submittedName>
        <fullName evidence="1">Uncharacterized protein</fullName>
    </submittedName>
</protein>
<sequence>QLIVKGQCTDDHKLGCTTSVIKIVYCGREWCPTCGQPWSVVHQRKFSRLLPKVRQIATMGQLVLEFPDRYRKIRGWAYSKLALRRASDRIVSVLAGKRMGRKGRVGGYFQRGFMRWHWFGDYSGLVGGKEINLDELRVPYAEAFGQLLSAFAEMGGVDLVVNPNIGTIFWNNPGGQLSEVIAQLVADFARSCGLHLGPYSSIKYNPHPTVVVDSGFLPPAKIGAIKRDLARALLCPDLIVHYSYRKTEPEMIHSLKYITRATFRDEQWDGYMAKQIHGFRNIRSWGKWAGPPVWESEGMAFYLAIEKLERSRCPDCDSQLRWDRKAMSFHYLRQYQSMGLTTPLAGGYFKVKFPGHGRDPPEDLSCPG</sequence>
<proteinExistence type="predicted"/>
<feature type="non-terminal residue" evidence="1">
    <location>
        <position position="1"/>
    </location>
</feature>
<name>X1QUH1_9ZZZZ</name>
<dbReference type="EMBL" id="BARW01002538">
    <property type="protein sequence ID" value="GAI71913.1"/>
    <property type="molecule type" value="Genomic_DNA"/>
</dbReference>